<accession>A0A6G4WPD2</accession>
<keyword evidence="2" id="KW-1185">Reference proteome</keyword>
<protein>
    <submittedName>
        <fullName evidence="1">Cupin domain-containing protein</fullName>
    </submittedName>
</protein>
<dbReference type="Proteomes" id="UP001642900">
    <property type="component" value="Unassembled WGS sequence"/>
</dbReference>
<organism evidence="1 2">
    <name type="scientific">Allomesorhizobium camelthorni</name>
    <dbReference type="NCBI Taxonomy" id="475069"/>
    <lineage>
        <taxon>Bacteria</taxon>
        <taxon>Pseudomonadati</taxon>
        <taxon>Pseudomonadota</taxon>
        <taxon>Alphaproteobacteria</taxon>
        <taxon>Hyphomicrobiales</taxon>
        <taxon>Phyllobacteriaceae</taxon>
        <taxon>Allomesorhizobium</taxon>
    </lineage>
</organism>
<proteinExistence type="predicted"/>
<dbReference type="AlphaFoldDB" id="A0A6G4WPD2"/>
<sequence length="71" mass="8106">MPRSDRAEFWTEERCYITELHSCDQSPEASLALARVEPGVITQLHRLDYISERYIVRKGESTGGHGSLRSL</sequence>
<reference evidence="1 2" key="1">
    <citation type="submission" date="2020-02" db="EMBL/GenBank/DDBJ databases">
        <title>Genome sequence of strain CCNWXJ40-4.</title>
        <authorList>
            <person name="Gao J."/>
            <person name="Sun J."/>
        </authorList>
    </citation>
    <scope>NUCLEOTIDE SEQUENCE [LARGE SCALE GENOMIC DNA]</scope>
    <source>
        <strain evidence="1 2">CCNWXJ 40-4</strain>
    </source>
</reference>
<feature type="non-terminal residue" evidence="1">
    <location>
        <position position="71"/>
    </location>
</feature>
<name>A0A6G4WPD2_9HYPH</name>
<dbReference type="EMBL" id="JAAKZF010000151">
    <property type="protein sequence ID" value="NGO55927.1"/>
    <property type="molecule type" value="Genomic_DNA"/>
</dbReference>
<evidence type="ECO:0000313" key="2">
    <source>
        <dbReference type="Proteomes" id="UP001642900"/>
    </source>
</evidence>
<gene>
    <name evidence="1" type="ORF">G6N73_33835</name>
</gene>
<comment type="caution">
    <text evidence="1">The sequence shown here is derived from an EMBL/GenBank/DDBJ whole genome shotgun (WGS) entry which is preliminary data.</text>
</comment>
<evidence type="ECO:0000313" key="1">
    <source>
        <dbReference type="EMBL" id="NGO55927.1"/>
    </source>
</evidence>